<dbReference type="InterPro" id="IPR036291">
    <property type="entry name" value="NAD(P)-bd_dom_sf"/>
</dbReference>
<evidence type="ECO:0000256" key="2">
    <source>
        <dbReference type="ARBA" id="ARBA00023002"/>
    </source>
</evidence>
<dbReference type="PROSITE" id="PS00061">
    <property type="entry name" value="ADH_SHORT"/>
    <property type="match status" value="1"/>
</dbReference>
<dbReference type="PANTHER" id="PTHR43639:SF1">
    <property type="entry name" value="SHORT-CHAIN DEHYDROGENASE_REDUCTASE FAMILY PROTEIN"/>
    <property type="match status" value="1"/>
</dbReference>
<organism evidence="3 4">
    <name type="scientific">Acidithiobacillus caldus (strain SM-1)</name>
    <dbReference type="NCBI Taxonomy" id="990288"/>
    <lineage>
        <taxon>Bacteria</taxon>
        <taxon>Pseudomonadati</taxon>
        <taxon>Pseudomonadota</taxon>
        <taxon>Acidithiobacillia</taxon>
        <taxon>Acidithiobacillales</taxon>
        <taxon>Acidithiobacillaceae</taxon>
        <taxon>Acidithiobacillus</taxon>
    </lineage>
</organism>
<protein>
    <submittedName>
        <fullName evidence="3">Short-chain dehydrogenase/reductase SDR</fullName>
    </submittedName>
</protein>
<reference evidence="3 4" key="1">
    <citation type="journal article" date="2011" name="J. Genet. Genomics">
        <title>Unraveling the Acidithiobacillus caldus complete genome and its central metabolisms for carbon assimilation.</title>
        <authorList>
            <person name="You X.Y."/>
            <person name="Guo X."/>
            <person name="Zheng H.J."/>
            <person name="Zhang M.J."/>
            <person name="Liu L.J."/>
            <person name="Zhu Y.Q."/>
            <person name="Zhu B."/>
            <person name="Wang S.Y."/>
            <person name="Zhao G.P."/>
            <person name="Poetsch A."/>
            <person name="Jiang C.Y."/>
            <person name="Liu S.J."/>
        </authorList>
    </citation>
    <scope>NUCLEOTIDE SEQUENCE [LARGE SCALE GENOMIC DNA]</scope>
    <source>
        <strain evidence="3 4">SM-1</strain>
    </source>
</reference>
<sequence length="229" mass="25002">MAIAQRLAGEEYSVALHSRAPAEAGHAIAAALPDASYFSADLLDDNARRRLIEQVLAHYGRLDVVVNNAGESRVIPHDDLLAATPDIWHRLYELHVVAPWRLVALSEPYLRAASTPEYPASVLNISSHAGVRPKGASIPYAASKAALIHVTRLLAKTLGPDIRVNAIAPGLVDTPLTNSWDEIRERWIRESPMHRSATPKDIADIAWMLTESRYVTGEVVVVDGGMNLL</sequence>
<dbReference type="EMBL" id="CP002573">
    <property type="protein sequence ID" value="AEK56810.1"/>
    <property type="molecule type" value="Genomic_DNA"/>
</dbReference>
<dbReference type="InterPro" id="IPR002347">
    <property type="entry name" value="SDR_fam"/>
</dbReference>
<dbReference type="Pfam" id="PF13561">
    <property type="entry name" value="adh_short_C2"/>
    <property type="match status" value="1"/>
</dbReference>
<dbReference type="AlphaFoldDB" id="F9ZPJ1"/>
<comment type="similarity">
    <text evidence="1">Belongs to the short-chain dehydrogenases/reductases (SDR) family.</text>
</comment>
<dbReference type="KEGG" id="acu:Atc_0159"/>
<name>F9ZPJ1_ACICS</name>
<evidence type="ECO:0000256" key="1">
    <source>
        <dbReference type="ARBA" id="ARBA00006484"/>
    </source>
</evidence>
<evidence type="ECO:0000313" key="3">
    <source>
        <dbReference type="EMBL" id="AEK56810.1"/>
    </source>
</evidence>
<keyword evidence="2" id="KW-0560">Oxidoreductase</keyword>
<accession>F9ZPJ1</accession>
<dbReference type="PANTHER" id="PTHR43639">
    <property type="entry name" value="OXIDOREDUCTASE, SHORT-CHAIN DEHYDROGENASE/REDUCTASE FAMILY (AFU_ORTHOLOGUE AFUA_5G02870)"/>
    <property type="match status" value="1"/>
</dbReference>
<evidence type="ECO:0000313" key="4">
    <source>
        <dbReference type="Proteomes" id="UP000006135"/>
    </source>
</evidence>
<keyword evidence="4" id="KW-1185">Reference proteome</keyword>
<dbReference type="HOGENOM" id="CLU_010194_1_3_6"/>
<dbReference type="InterPro" id="IPR020904">
    <property type="entry name" value="Sc_DH/Rdtase_CS"/>
</dbReference>
<dbReference type="Proteomes" id="UP000006135">
    <property type="component" value="Chromosome"/>
</dbReference>
<proteinExistence type="inferred from homology"/>
<dbReference type="STRING" id="990288.Atc_0159"/>
<dbReference type="Gene3D" id="3.40.50.720">
    <property type="entry name" value="NAD(P)-binding Rossmann-like Domain"/>
    <property type="match status" value="1"/>
</dbReference>
<dbReference type="GO" id="GO:0016491">
    <property type="term" value="F:oxidoreductase activity"/>
    <property type="evidence" value="ECO:0007669"/>
    <property type="project" value="UniProtKB-KW"/>
</dbReference>
<gene>
    <name evidence="3" type="ordered locus">Atc_0159</name>
</gene>
<dbReference type="PRINTS" id="PR00081">
    <property type="entry name" value="GDHRDH"/>
</dbReference>
<dbReference type="CDD" id="cd05233">
    <property type="entry name" value="SDR_c"/>
    <property type="match status" value="1"/>
</dbReference>
<dbReference type="SUPFAM" id="SSF51735">
    <property type="entry name" value="NAD(P)-binding Rossmann-fold domains"/>
    <property type="match status" value="1"/>
</dbReference>
<dbReference type="PRINTS" id="PR00080">
    <property type="entry name" value="SDRFAMILY"/>
</dbReference>